<protein>
    <submittedName>
        <fullName evidence="2">Uncharacterized protein</fullName>
    </submittedName>
</protein>
<feature type="transmembrane region" description="Helical" evidence="1">
    <location>
        <begin position="77"/>
        <end position="95"/>
    </location>
</feature>
<keyword evidence="3" id="KW-1185">Reference proteome</keyword>
<evidence type="ECO:0000313" key="3">
    <source>
        <dbReference type="Proteomes" id="UP000299102"/>
    </source>
</evidence>
<gene>
    <name evidence="2" type="ORF">EVAR_79912_1</name>
</gene>
<comment type="caution">
    <text evidence="2">The sequence shown here is derived from an EMBL/GenBank/DDBJ whole genome shotgun (WGS) entry which is preliminary data.</text>
</comment>
<keyword evidence="1" id="KW-1133">Transmembrane helix</keyword>
<keyword evidence="1" id="KW-0472">Membrane</keyword>
<evidence type="ECO:0000313" key="2">
    <source>
        <dbReference type="EMBL" id="GBP19312.1"/>
    </source>
</evidence>
<sequence length="244" mass="26115">MDHTTTHMLQVENRSGQTQRKNQYIATVAGTAGRSVGRSASAIGCLLLEVGLTSGLPLGTTSKNHLQPAVSCSSRRVFGASIAISAIIAGTLLAWTSPTMPEFVPANTTAANGTDDTSGAANETRVLDIELTTEQCELTALLCNSDVLEMYSVKRDSDCAVRRAVGVDSWLGADRAICIHHRVTSKMKTSARTSKIGWPKEFRPAHSKYCRSTVYWRRSKTGRVTPVFCPRDAGGGGATVLLTL</sequence>
<name>A0A4C1TZ18_EUMVA</name>
<accession>A0A4C1TZ18</accession>
<organism evidence="2 3">
    <name type="scientific">Eumeta variegata</name>
    <name type="common">Bagworm moth</name>
    <name type="synonym">Eumeta japonica</name>
    <dbReference type="NCBI Taxonomy" id="151549"/>
    <lineage>
        <taxon>Eukaryota</taxon>
        <taxon>Metazoa</taxon>
        <taxon>Ecdysozoa</taxon>
        <taxon>Arthropoda</taxon>
        <taxon>Hexapoda</taxon>
        <taxon>Insecta</taxon>
        <taxon>Pterygota</taxon>
        <taxon>Neoptera</taxon>
        <taxon>Endopterygota</taxon>
        <taxon>Lepidoptera</taxon>
        <taxon>Glossata</taxon>
        <taxon>Ditrysia</taxon>
        <taxon>Tineoidea</taxon>
        <taxon>Psychidae</taxon>
        <taxon>Oiketicinae</taxon>
        <taxon>Eumeta</taxon>
    </lineage>
</organism>
<proteinExistence type="predicted"/>
<reference evidence="2 3" key="1">
    <citation type="journal article" date="2019" name="Commun. Biol.">
        <title>The bagworm genome reveals a unique fibroin gene that provides high tensile strength.</title>
        <authorList>
            <person name="Kono N."/>
            <person name="Nakamura H."/>
            <person name="Ohtoshi R."/>
            <person name="Tomita M."/>
            <person name="Numata K."/>
            <person name="Arakawa K."/>
        </authorList>
    </citation>
    <scope>NUCLEOTIDE SEQUENCE [LARGE SCALE GENOMIC DNA]</scope>
</reference>
<dbReference type="EMBL" id="BGZK01000106">
    <property type="protein sequence ID" value="GBP19312.1"/>
    <property type="molecule type" value="Genomic_DNA"/>
</dbReference>
<evidence type="ECO:0000256" key="1">
    <source>
        <dbReference type="SAM" id="Phobius"/>
    </source>
</evidence>
<keyword evidence="1" id="KW-0812">Transmembrane</keyword>
<dbReference type="Proteomes" id="UP000299102">
    <property type="component" value="Unassembled WGS sequence"/>
</dbReference>
<dbReference type="AlphaFoldDB" id="A0A4C1TZ18"/>